<feature type="compositionally biased region" description="Basic and acidic residues" evidence="8">
    <location>
        <begin position="20"/>
        <end position="31"/>
    </location>
</feature>
<feature type="region of interest" description="Disordered" evidence="8">
    <location>
        <begin position="97"/>
        <end position="120"/>
    </location>
</feature>
<comment type="function">
    <text evidence="1">VSG forms a coat on the surface of the parasite. The trypanosome evades the immune response of the host by expressing a series of antigenically distinct VSGs from an estimated 1000 VSG genes.</text>
</comment>
<sequence length="158" mass="17545">MQLRSRSEYNQQATVTTEKLTKLTNQDEAHAKLSKLIPSVPTPSNTASGDKNSEAKKAQKNCETIQTAAACKQAKPTCEWKGSDNKDGPHCKLNTTAVEQETQKRTGRTQKALGRKDKQQKNYTENCKWGDSKCKGSSFLDNKKFALMIAFVSLVAFK</sequence>
<evidence type="ECO:0000256" key="4">
    <source>
        <dbReference type="ARBA" id="ARBA00022622"/>
    </source>
</evidence>
<evidence type="ECO:0000256" key="6">
    <source>
        <dbReference type="ARBA" id="ARBA00023180"/>
    </source>
</evidence>
<organism evidence="10">
    <name type="scientific">Trypanosoma brucei</name>
    <dbReference type="NCBI Taxonomy" id="5691"/>
    <lineage>
        <taxon>Eukaryota</taxon>
        <taxon>Discoba</taxon>
        <taxon>Euglenozoa</taxon>
        <taxon>Kinetoplastea</taxon>
        <taxon>Metakinetoplastina</taxon>
        <taxon>Trypanosomatida</taxon>
        <taxon>Trypanosomatidae</taxon>
        <taxon>Trypanosoma</taxon>
    </lineage>
</organism>
<dbReference type="AlphaFoldDB" id="A0A1V0FYQ7"/>
<accession>A0A1V0FYQ7</accession>
<evidence type="ECO:0000256" key="5">
    <source>
        <dbReference type="ARBA" id="ARBA00023136"/>
    </source>
</evidence>
<feature type="domain" description="Trypanosome variant surface glycoprotein C-terminal" evidence="9">
    <location>
        <begin position="62"/>
        <end position="154"/>
    </location>
</feature>
<comment type="subcellular location">
    <subcellularLocation>
        <location evidence="2">Cell membrane</location>
        <topology evidence="2">Lipid-anchor</topology>
        <topology evidence="2">GPI-anchor</topology>
    </subcellularLocation>
</comment>
<dbReference type="EMBL" id="KY404740">
    <property type="protein sequence ID" value="ARB50991.1"/>
    <property type="molecule type" value="Genomic_DNA"/>
</dbReference>
<keyword evidence="4" id="KW-0336">GPI-anchor</keyword>
<evidence type="ECO:0000313" key="10">
    <source>
        <dbReference type="EMBL" id="ARB50991.1"/>
    </source>
</evidence>
<keyword evidence="5" id="KW-0472">Membrane</keyword>
<evidence type="ECO:0000256" key="8">
    <source>
        <dbReference type="SAM" id="MobiDB-lite"/>
    </source>
</evidence>
<feature type="region of interest" description="Disordered" evidence="8">
    <location>
        <begin position="20"/>
        <end position="59"/>
    </location>
</feature>
<evidence type="ECO:0000256" key="2">
    <source>
        <dbReference type="ARBA" id="ARBA00004609"/>
    </source>
</evidence>
<dbReference type="InterPro" id="IPR019609">
    <property type="entry name" value="Variant_surf_glycoprt_trypan_C"/>
</dbReference>
<dbReference type="Pfam" id="PF10659">
    <property type="entry name" value="Trypan_glycop_C"/>
    <property type="match status" value="1"/>
</dbReference>
<evidence type="ECO:0000256" key="1">
    <source>
        <dbReference type="ARBA" id="ARBA00002523"/>
    </source>
</evidence>
<keyword evidence="7" id="KW-0449">Lipoprotein</keyword>
<keyword evidence="3" id="KW-1003">Cell membrane</keyword>
<reference evidence="10" key="1">
    <citation type="submission" date="2016-12" db="EMBL/GenBank/DDBJ databases">
        <title>Extending the VSGnome of Trypanosoma brucei strain TREU927.</title>
        <authorList>
            <person name="Cross G.A."/>
        </authorList>
    </citation>
    <scope>NUCLEOTIDE SEQUENCE</scope>
    <source>
        <strain evidence="10">Tb927.99.2110</strain>
    </source>
</reference>
<proteinExistence type="predicted"/>
<dbReference type="VEuPathDB" id="TriTrypDB:Tb427_000320800"/>
<name>A0A1V0FYQ7_9TRYP</name>
<evidence type="ECO:0000259" key="9">
    <source>
        <dbReference type="Pfam" id="PF10659"/>
    </source>
</evidence>
<dbReference type="GO" id="GO:0005886">
    <property type="term" value="C:plasma membrane"/>
    <property type="evidence" value="ECO:0007669"/>
    <property type="project" value="UniProtKB-SubCell"/>
</dbReference>
<evidence type="ECO:0000256" key="7">
    <source>
        <dbReference type="ARBA" id="ARBA00023288"/>
    </source>
</evidence>
<evidence type="ECO:0000256" key="3">
    <source>
        <dbReference type="ARBA" id="ARBA00022475"/>
    </source>
</evidence>
<dbReference type="GO" id="GO:0098552">
    <property type="term" value="C:side of membrane"/>
    <property type="evidence" value="ECO:0007669"/>
    <property type="project" value="UniProtKB-KW"/>
</dbReference>
<keyword evidence="6" id="KW-0325">Glycoprotein</keyword>
<protein>
    <submittedName>
        <fullName evidence="10">Variant surface glycoprotein</fullName>
    </submittedName>
</protein>